<sequence length="75" mass="8757">MRKVDFALTRAFYIYGVLEAEGLLDENINSLEKIEAICINVADDWENRIDIRSVEEEGYPTAYVQRVLLEKYGRK</sequence>
<organism evidence="1 2">
    <name type="scientific">Bacillus phage vB_BcoS-136</name>
    <dbReference type="NCBI Taxonomy" id="2419619"/>
    <lineage>
        <taxon>Viruses</taxon>
        <taxon>Duplodnaviria</taxon>
        <taxon>Heunggongvirae</taxon>
        <taxon>Uroviricota</taxon>
        <taxon>Caudoviricetes</taxon>
        <taxon>Heleneionescovirinae</taxon>
        <taxon>Kenyattavirus</taxon>
        <taxon>Kenyattavirus kv136</taxon>
    </lineage>
</organism>
<reference evidence="1 2" key="1">
    <citation type="submission" date="2018-09" db="EMBL/GenBank/DDBJ databases">
        <title>Comparative Genomic Analysis of Eight Novel Haloalkaliphilic Bacteriophages from Lake Elmenteita, Kenya.</title>
        <authorList>
            <person name="Akhwale J.K."/>
        </authorList>
    </citation>
    <scope>NUCLEOTIDE SEQUENCE [LARGE SCALE GENOMIC DNA]</scope>
</reference>
<gene>
    <name evidence="1" type="ORF">vBBcoS136_00042</name>
</gene>
<evidence type="ECO:0000313" key="1">
    <source>
        <dbReference type="EMBL" id="AYP68174.1"/>
    </source>
</evidence>
<dbReference type="EMBL" id="MH884508">
    <property type="protein sequence ID" value="AYP68174.1"/>
    <property type="molecule type" value="Genomic_DNA"/>
</dbReference>
<accession>A0A3G3BVD5</accession>
<dbReference type="Proteomes" id="UP000274199">
    <property type="component" value="Segment"/>
</dbReference>
<keyword evidence="2" id="KW-1185">Reference proteome</keyword>
<name>A0A3G3BVD5_9CAUD</name>
<protein>
    <submittedName>
        <fullName evidence="1">Uncharacterized protein</fullName>
    </submittedName>
</protein>
<proteinExistence type="predicted"/>
<evidence type="ECO:0000313" key="2">
    <source>
        <dbReference type="Proteomes" id="UP000274199"/>
    </source>
</evidence>